<dbReference type="RefSeq" id="WP_317773593.1">
    <property type="nucleotide sequence ID" value="NZ_JAWMAJ010000105.1"/>
</dbReference>
<sequence>MNPESIPEHAWFKSSYSDSGGQNCVEAAHVIPTGIAIRDSKNPTGPALLLPATAWAPFVTQLRETDSRD</sequence>
<evidence type="ECO:0000313" key="2">
    <source>
        <dbReference type="EMBL" id="MDV7219776.1"/>
    </source>
</evidence>
<accession>A0ABU4FGP3</accession>
<comment type="caution">
    <text evidence="2">The sequence shown here is derived from an EMBL/GenBank/DDBJ whole genome shotgun (WGS) entry which is preliminary data.</text>
</comment>
<evidence type="ECO:0000259" key="1">
    <source>
        <dbReference type="Pfam" id="PF04149"/>
    </source>
</evidence>
<feature type="domain" description="DUF397" evidence="1">
    <location>
        <begin position="10"/>
        <end position="63"/>
    </location>
</feature>
<organism evidence="2 3">
    <name type="scientific">Streptomyces prunicolor</name>
    <dbReference type="NCBI Taxonomy" id="67348"/>
    <lineage>
        <taxon>Bacteria</taxon>
        <taxon>Bacillati</taxon>
        <taxon>Actinomycetota</taxon>
        <taxon>Actinomycetes</taxon>
        <taxon>Kitasatosporales</taxon>
        <taxon>Streptomycetaceae</taxon>
        <taxon>Streptomyces</taxon>
    </lineage>
</organism>
<gene>
    <name evidence="2" type="ORF">R5A26_27930</name>
</gene>
<dbReference type="Proteomes" id="UP001187346">
    <property type="component" value="Unassembled WGS sequence"/>
</dbReference>
<name>A0ABU4FGP3_9ACTN</name>
<reference evidence="2 3" key="1">
    <citation type="submission" date="2023-10" db="EMBL/GenBank/DDBJ databases">
        <title>Characterization of rhizosphere-enriched actinobacteria from wheat plants lab-grown on chernevaya soil.</title>
        <authorList>
            <person name="Tikhonova E.N."/>
            <person name="Konopkin A."/>
            <person name="Kravchenko I.K."/>
        </authorList>
    </citation>
    <scope>NUCLEOTIDE SEQUENCE [LARGE SCALE GENOMIC DNA]</scope>
    <source>
        <strain evidence="2 3">RR29</strain>
    </source>
</reference>
<dbReference type="InterPro" id="IPR007278">
    <property type="entry name" value="DUF397"/>
</dbReference>
<evidence type="ECO:0000313" key="3">
    <source>
        <dbReference type="Proteomes" id="UP001187346"/>
    </source>
</evidence>
<keyword evidence="3" id="KW-1185">Reference proteome</keyword>
<dbReference type="EMBL" id="JAWMAJ010000105">
    <property type="protein sequence ID" value="MDV7219776.1"/>
    <property type="molecule type" value="Genomic_DNA"/>
</dbReference>
<proteinExistence type="predicted"/>
<protein>
    <submittedName>
        <fullName evidence="2">DUF397 domain-containing protein</fullName>
    </submittedName>
</protein>
<dbReference type="Pfam" id="PF04149">
    <property type="entry name" value="DUF397"/>
    <property type="match status" value="1"/>
</dbReference>